<dbReference type="RefSeq" id="WP_137028703.1">
    <property type="nucleotide sequence ID" value="NZ_SZNK01000001.1"/>
</dbReference>
<feature type="region of interest" description="Disordered" evidence="1">
    <location>
        <begin position="279"/>
        <end position="298"/>
    </location>
</feature>
<reference evidence="3 4" key="1">
    <citation type="submission" date="2019-04" db="EMBL/GenBank/DDBJ databases">
        <title>Whole genome sequencing of Brevibacillus sp. TGS2-1.</title>
        <authorList>
            <person name="Choi A."/>
        </authorList>
    </citation>
    <scope>NUCLEOTIDE SEQUENCE [LARGE SCALE GENOMIC DNA]</scope>
    <source>
        <strain evidence="3 4">TGS2-1</strain>
    </source>
</reference>
<feature type="transmembrane region" description="Helical" evidence="2">
    <location>
        <begin position="99"/>
        <end position="128"/>
    </location>
</feature>
<evidence type="ECO:0000313" key="4">
    <source>
        <dbReference type="Proteomes" id="UP000307841"/>
    </source>
</evidence>
<name>A0A4U2Y4A4_9BACL</name>
<dbReference type="OrthoDB" id="2678330at2"/>
<dbReference type="Proteomes" id="UP000307841">
    <property type="component" value="Unassembled WGS sequence"/>
</dbReference>
<evidence type="ECO:0000256" key="1">
    <source>
        <dbReference type="SAM" id="MobiDB-lite"/>
    </source>
</evidence>
<keyword evidence="2" id="KW-0472">Membrane</keyword>
<feature type="compositionally biased region" description="Polar residues" evidence="1">
    <location>
        <begin position="279"/>
        <end position="296"/>
    </location>
</feature>
<comment type="caution">
    <text evidence="3">The sequence shown here is derived from an EMBL/GenBank/DDBJ whole genome shotgun (WGS) entry which is preliminary data.</text>
</comment>
<protein>
    <submittedName>
        <fullName evidence="3">Uncharacterized protein</fullName>
    </submittedName>
</protein>
<dbReference type="EMBL" id="SZNK01000001">
    <property type="protein sequence ID" value="TKI55340.1"/>
    <property type="molecule type" value="Genomic_DNA"/>
</dbReference>
<proteinExistence type="predicted"/>
<evidence type="ECO:0000313" key="3">
    <source>
        <dbReference type="EMBL" id="TKI55340.1"/>
    </source>
</evidence>
<feature type="transmembrane region" description="Helical" evidence="2">
    <location>
        <begin position="22"/>
        <end position="55"/>
    </location>
</feature>
<keyword evidence="2" id="KW-1133">Transmembrane helix</keyword>
<organism evidence="3 4">
    <name type="scientific">Brevibacillus antibioticus</name>
    <dbReference type="NCBI Taxonomy" id="2570228"/>
    <lineage>
        <taxon>Bacteria</taxon>
        <taxon>Bacillati</taxon>
        <taxon>Bacillota</taxon>
        <taxon>Bacilli</taxon>
        <taxon>Bacillales</taxon>
        <taxon>Paenibacillaceae</taxon>
        <taxon>Brevibacillus</taxon>
    </lineage>
</organism>
<keyword evidence="2" id="KW-0812">Transmembrane</keyword>
<keyword evidence="4" id="KW-1185">Reference proteome</keyword>
<accession>A0A4U2Y4A4</accession>
<gene>
    <name evidence="3" type="ORF">E8L90_07715</name>
</gene>
<evidence type="ECO:0000256" key="2">
    <source>
        <dbReference type="SAM" id="Phobius"/>
    </source>
</evidence>
<sequence length="325" mass="36470">MDTQDETVKEINAKIRTLWKSVIVFGLFTIVGIFAGNVILILISLLFVIGGVWGIGKFKKTLQNQLTDYQPGKGFSFFRNTGEQKIKHITYVQYGLAGLILVCVLFNISTFYAISSGITVILVLQFIFKRRISLHTKIDDASLFELEEIGIITSKDIVNALYKDFESWTNVQPGNKVFLVKQDALVCIAMNENLKAVRREWQLRDIKKLGLLGGGNDGQGLLLFLGISQDEVIRLKMEGSSFQDSPEQFMTYFLQALDKAHLSTQVDNVKNTRDGRYLQTSENHNMSTPPSPSTNNRKLDIEVTDVTASTKMERSSSNGGRILDL</sequence>
<dbReference type="AlphaFoldDB" id="A0A4U2Y4A4"/>